<dbReference type="EMBL" id="HACG01050208">
    <property type="protein sequence ID" value="CEK97073.1"/>
    <property type="molecule type" value="Transcribed_RNA"/>
</dbReference>
<gene>
    <name evidence="1" type="primary">ORF214550</name>
</gene>
<organism evidence="1">
    <name type="scientific">Arion vulgaris</name>
    <dbReference type="NCBI Taxonomy" id="1028688"/>
    <lineage>
        <taxon>Eukaryota</taxon>
        <taxon>Metazoa</taxon>
        <taxon>Spiralia</taxon>
        <taxon>Lophotrochozoa</taxon>
        <taxon>Mollusca</taxon>
        <taxon>Gastropoda</taxon>
        <taxon>Heterobranchia</taxon>
        <taxon>Euthyneura</taxon>
        <taxon>Panpulmonata</taxon>
        <taxon>Eupulmonata</taxon>
        <taxon>Stylommatophora</taxon>
        <taxon>Helicina</taxon>
        <taxon>Arionoidea</taxon>
        <taxon>Arionidae</taxon>
        <taxon>Arion</taxon>
    </lineage>
</organism>
<accession>A0A0B7BVP4</accession>
<sequence>RIGEKKEKRKCKEIMRLLHFLPILIELLCRKYDLKCQIESKPETCDPFDEIST</sequence>
<evidence type="ECO:0000313" key="1">
    <source>
        <dbReference type="EMBL" id="CEK97073.1"/>
    </source>
</evidence>
<reference evidence="1" key="1">
    <citation type="submission" date="2014-12" db="EMBL/GenBank/DDBJ databases">
        <title>Insight into the proteome of Arion vulgaris.</title>
        <authorList>
            <person name="Aradska J."/>
            <person name="Bulat T."/>
            <person name="Smidak R."/>
            <person name="Sarate P."/>
            <person name="Gangsoo J."/>
            <person name="Sialana F."/>
            <person name="Bilban M."/>
            <person name="Lubec G."/>
        </authorList>
    </citation>
    <scope>NUCLEOTIDE SEQUENCE</scope>
    <source>
        <tissue evidence="1">Skin</tissue>
    </source>
</reference>
<dbReference type="AlphaFoldDB" id="A0A0B7BVP4"/>
<proteinExistence type="predicted"/>
<name>A0A0B7BVP4_9EUPU</name>
<feature type="non-terminal residue" evidence="1">
    <location>
        <position position="1"/>
    </location>
</feature>
<protein>
    <submittedName>
        <fullName evidence="1">Uncharacterized protein</fullName>
    </submittedName>
</protein>